<evidence type="ECO:0000256" key="3">
    <source>
        <dbReference type="ARBA" id="ARBA00022475"/>
    </source>
</evidence>
<dbReference type="GO" id="GO:0005886">
    <property type="term" value="C:plasma membrane"/>
    <property type="evidence" value="ECO:0007669"/>
    <property type="project" value="UniProtKB-SubCell"/>
</dbReference>
<reference evidence="10 11" key="1">
    <citation type="journal article" date="2019" name="Nat. Microbiol.">
        <title>Mediterranean grassland soil C-N compound turnover is dependent on rainfall and depth, and is mediated by genomically divergent microorganisms.</title>
        <authorList>
            <person name="Diamond S."/>
            <person name="Andeer P.F."/>
            <person name="Li Z."/>
            <person name="Crits-Christoph A."/>
            <person name="Burstein D."/>
            <person name="Anantharaman K."/>
            <person name="Lane K.R."/>
            <person name="Thomas B.C."/>
            <person name="Pan C."/>
            <person name="Northen T.R."/>
            <person name="Banfield J.F."/>
        </authorList>
    </citation>
    <scope>NUCLEOTIDE SEQUENCE [LARGE SCALE GENOMIC DNA]</scope>
    <source>
        <strain evidence="10">NP_7</strain>
    </source>
</reference>
<protein>
    <submittedName>
        <fullName evidence="10">ABC transporter permease</fullName>
    </submittedName>
</protein>
<evidence type="ECO:0000256" key="2">
    <source>
        <dbReference type="ARBA" id="ARBA00022448"/>
    </source>
</evidence>
<dbReference type="Pfam" id="PF00528">
    <property type="entry name" value="BPD_transp_1"/>
    <property type="match status" value="1"/>
</dbReference>
<accession>A0A537JMJ6</accession>
<feature type="transmembrane region" description="Helical" evidence="7">
    <location>
        <begin position="107"/>
        <end position="128"/>
    </location>
</feature>
<keyword evidence="5 7" id="KW-1133">Transmembrane helix</keyword>
<sequence>MLEEKARLSLPAAGGPGAFQEKSGGLEDRLPAPPGGVRRRHRAASRARLISTVSIVVFMLVWEGVVRLHLVNPLFTSSPTRIAAAFAQMIHEGSLGKDLRVSGSEFLLGYALAVVVGILVGVGMGWYADVAAALQPFVSALYSTPRVALIPLLIIWLGIGIWSKVAVVFLVAVFQILISTEAGVRAADESLIRTAHSFGANDRQIFTTIVLPGAVPFLIAGLRLGLGQALVGIVVGELYAATAGIGYEIAVAGETFQTDRVFVGIAILASTAILLMWGLRRLEMRFESWRPQRQGAGR</sequence>
<evidence type="ECO:0000256" key="5">
    <source>
        <dbReference type="ARBA" id="ARBA00022989"/>
    </source>
</evidence>
<dbReference type="PROSITE" id="PS50928">
    <property type="entry name" value="ABC_TM1"/>
    <property type="match status" value="1"/>
</dbReference>
<evidence type="ECO:0000256" key="8">
    <source>
        <dbReference type="SAM" id="MobiDB-lite"/>
    </source>
</evidence>
<feature type="region of interest" description="Disordered" evidence="8">
    <location>
        <begin position="11"/>
        <end position="38"/>
    </location>
</feature>
<organism evidence="10 11">
    <name type="scientific">Candidatus Segetimicrobium genomatis</name>
    <dbReference type="NCBI Taxonomy" id="2569760"/>
    <lineage>
        <taxon>Bacteria</taxon>
        <taxon>Bacillati</taxon>
        <taxon>Candidatus Sysuimicrobiota</taxon>
        <taxon>Candidatus Sysuimicrobiia</taxon>
        <taxon>Candidatus Sysuimicrobiales</taxon>
        <taxon>Candidatus Segetimicrobiaceae</taxon>
        <taxon>Candidatus Segetimicrobium</taxon>
    </lineage>
</organism>
<evidence type="ECO:0000313" key="10">
    <source>
        <dbReference type="EMBL" id="TMI84781.1"/>
    </source>
</evidence>
<feature type="transmembrane region" description="Helical" evidence="7">
    <location>
        <begin position="49"/>
        <end position="70"/>
    </location>
</feature>
<keyword evidence="6 7" id="KW-0472">Membrane</keyword>
<name>A0A537JMJ6_9BACT</name>
<dbReference type="InterPro" id="IPR000515">
    <property type="entry name" value="MetI-like"/>
</dbReference>
<evidence type="ECO:0000256" key="7">
    <source>
        <dbReference type="RuleBase" id="RU363032"/>
    </source>
</evidence>
<evidence type="ECO:0000313" key="11">
    <source>
        <dbReference type="Proteomes" id="UP000320048"/>
    </source>
</evidence>
<dbReference type="InterPro" id="IPR035906">
    <property type="entry name" value="MetI-like_sf"/>
</dbReference>
<dbReference type="CDD" id="cd06261">
    <property type="entry name" value="TM_PBP2"/>
    <property type="match status" value="1"/>
</dbReference>
<dbReference type="PANTHER" id="PTHR30151:SF20">
    <property type="entry name" value="ABC TRANSPORTER PERMEASE PROTEIN HI_0355-RELATED"/>
    <property type="match status" value="1"/>
</dbReference>
<comment type="caution">
    <text evidence="10">The sequence shown here is derived from an EMBL/GenBank/DDBJ whole genome shotgun (WGS) entry which is preliminary data.</text>
</comment>
<feature type="domain" description="ABC transmembrane type-1" evidence="9">
    <location>
        <begin position="95"/>
        <end position="280"/>
    </location>
</feature>
<evidence type="ECO:0000256" key="1">
    <source>
        <dbReference type="ARBA" id="ARBA00004651"/>
    </source>
</evidence>
<evidence type="ECO:0000256" key="6">
    <source>
        <dbReference type="ARBA" id="ARBA00023136"/>
    </source>
</evidence>
<feature type="transmembrane region" description="Helical" evidence="7">
    <location>
        <begin position="230"/>
        <end position="249"/>
    </location>
</feature>
<dbReference type="SUPFAM" id="SSF161098">
    <property type="entry name" value="MetI-like"/>
    <property type="match status" value="1"/>
</dbReference>
<comment type="similarity">
    <text evidence="7">Belongs to the binding-protein-dependent transport system permease family.</text>
</comment>
<keyword evidence="2 7" id="KW-0813">Transport</keyword>
<keyword evidence="4 7" id="KW-0812">Transmembrane</keyword>
<proteinExistence type="inferred from homology"/>
<dbReference type="GO" id="GO:0055085">
    <property type="term" value="P:transmembrane transport"/>
    <property type="evidence" value="ECO:0007669"/>
    <property type="project" value="InterPro"/>
</dbReference>
<keyword evidence="3" id="KW-1003">Cell membrane</keyword>
<dbReference type="PANTHER" id="PTHR30151">
    <property type="entry name" value="ALKANE SULFONATE ABC TRANSPORTER-RELATED, MEMBRANE SUBUNIT"/>
    <property type="match status" value="1"/>
</dbReference>
<evidence type="ECO:0000256" key="4">
    <source>
        <dbReference type="ARBA" id="ARBA00022692"/>
    </source>
</evidence>
<comment type="subcellular location">
    <subcellularLocation>
        <location evidence="1 7">Cell membrane</location>
        <topology evidence="1 7">Multi-pass membrane protein</topology>
    </subcellularLocation>
</comment>
<dbReference type="Proteomes" id="UP000320048">
    <property type="component" value="Unassembled WGS sequence"/>
</dbReference>
<feature type="transmembrane region" description="Helical" evidence="7">
    <location>
        <begin position="205"/>
        <end position="224"/>
    </location>
</feature>
<evidence type="ECO:0000259" key="9">
    <source>
        <dbReference type="PROSITE" id="PS50928"/>
    </source>
</evidence>
<dbReference type="EMBL" id="VBAO01000016">
    <property type="protein sequence ID" value="TMI84781.1"/>
    <property type="molecule type" value="Genomic_DNA"/>
</dbReference>
<dbReference type="AlphaFoldDB" id="A0A537JMJ6"/>
<dbReference type="Gene3D" id="1.10.3720.10">
    <property type="entry name" value="MetI-like"/>
    <property type="match status" value="1"/>
</dbReference>
<feature type="transmembrane region" description="Helical" evidence="7">
    <location>
        <begin position="261"/>
        <end position="279"/>
    </location>
</feature>
<gene>
    <name evidence="10" type="ORF">E6H04_00610</name>
</gene>